<reference evidence="2 3" key="1">
    <citation type="submission" date="2020-08" db="EMBL/GenBank/DDBJ databases">
        <title>Genomic Encyclopedia of Type Strains, Phase III (KMG-III): the genomes of soil and plant-associated and newly described type strains.</title>
        <authorList>
            <person name="Whitman W."/>
        </authorList>
    </citation>
    <scope>NUCLEOTIDE SEQUENCE [LARGE SCALE GENOMIC DNA]</scope>
    <source>
        <strain evidence="2 3">CECT 8693</strain>
    </source>
</reference>
<evidence type="ECO:0000313" key="3">
    <source>
        <dbReference type="Proteomes" id="UP000567067"/>
    </source>
</evidence>
<dbReference type="AlphaFoldDB" id="A0A7W3SUF6"/>
<evidence type="ECO:0000313" key="2">
    <source>
        <dbReference type="EMBL" id="MBA9086365.1"/>
    </source>
</evidence>
<evidence type="ECO:0000259" key="1">
    <source>
        <dbReference type="Pfam" id="PF03050"/>
    </source>
</evidence>
<organism evidence="2 3">
    <name type="scientific">Fontibacillus solani</name>
    <dbReference type="NCBI Taxonomy" id="1572857"/>
    <lineage>
        <taxon>Bacteria</taxon>
        <taxon>Bacillati</taxon>
        <taxon>Bacillota</taxon>
        <taxon>Bacilli</taxon>
        <taxon>Bacillales</taxon>
        <taxon>Paenibacillaceae</taxon>
        <taxon>Fontibacillus</taxon>
    </lineage>
</organism>
<keyword evidence="3" id="KW-1185">Reference proteome</keyword>
<comment type="caution">
    <text evidence="2">The sequence shown here is derived from an EMBL/GenBank/DDBJ whole genome shotgun (WGS) entry which is preliminary data.</text>
</comment>
<dbReference type="PANTHER" id="PTHR33678:SF1">
    <property type="entry name" value="BLL1576 PROTEIN"/>
    <property type="match status" value="1"/>
</dbReference>
<protein>
    <recommendedName>
        <fullName evidence="1">Transposase IS66 central domain-containing protein</fullName>
    </recommendedName>
</protein>
<feature type="domain" description="Transposase IS66 central" evidence="1">
    <location>
        <begin position="2"/>
        <end position="97"/>
    </location>
</feature>
<accession>A0A7W3SUF6</accession>
<dbReference type="Proteomes" id="UP000567067">
    <property type="component" value="Unassembled WGS sequence"/>
</dbReference>
<dbReference type="EMBL" id="JACJIP010000017">
    <property type="protein sequence ID" value="MBA9086365.1"/>
    <property type="molecule type" value="Genomic_DNA"/>
</dbReference>
<gene>
    <name evidence="2" type="ORF">FHR92_002838</name>
</gene>
<feature type="non-terminal residue" evidence="2">
    <location>
        <position position="102"/>
    </location>
</feature>
<sequence length="102" mass="11829">MHTASNADYTLLTVHESRGTKGMIAGEVLPHYKGTVVHDFYWPYFHKTAFSFCHALCNAHLLRECQGIIENDKHQWAKEMKTLLQEGWEVTRSARKEEKLLP</sequence>
<dbReference type="PANTHER" id="PTHR33678">
    <property type="entry name" value="BLL1576 PROTEIN"/>
    <property type="match status" value="1"/>
</dbReference>
<dbReference type="InterPro" id="IPR004291">
    <property type="entry name" value="Transposase_IS66_central"/>
</dbReference>
<dbReference type="InterPro" id="IPR052344">
    <property type="entry name" value="Transposase-related"/>
</dbReference>
<name>A0A7W3SUF6_9BACL</name>
<dbReference type="Pfam" id="PF03050">
    <property type="entry name" value="DDE_Tnp_IS66"/>
    <property type="match status" value="1"/>
</dbReference>
<proteinExistence type="predicted"/>